<organism evidence="5 6">
    <name type="scientific">Sphingoaurantiacus capsulatus</name>
    <dbReference type="NCBI Taxonomy" id="1771310"/>
    <lineage>
        <taxon>Bacteria</taxon>
        <taxon>Pseudomonadati</taxon>
        <taxon>Pseudomonadota</taxon>
        <taxon>Alphaproteobacteria</taxon>
        <taxon>Sphingomonadales</taxon>
        <taxon>Sphingosinicellaceae</taxon>
        <taxon>Sphingoaurantiacus</taxon>
    </lineage>
</organism>
<keyword evidence="2" id="KW-0238">DNA-binding</keyword>
<keyword evidence="1" id="KW-0805">Transcription regulation</keyword>
<accession>A0ABV7X906</accession>
<keyword evidence="3" id="KW-0804">Transcription</keyword>
<evidence type="ECO:0000256" key="2">
    <source>
        <dbReference type="ARBA" id="ARBA00023125"/>
    </source>
</evidence>
<dbReference type="PANTHER" id="PTHR24567:SF74">
    <property type="entry name" value="HTH-TYPE TRANSCRIPTIONAL REGULATOR ARCR"/>
    <property type="match status" value="1"/>
</dbReference>
<name>A0ABV7X906_9SPHN</name>
<reference evidence="6" key="1">
    <citation type="journal article" date="2019" name="Int. J. Syst. Evol. Microbiol.">
        <title>The Global Catalogue of Microorganisms (GCM) 10K type strain sequencing project: providing services to taxonomists for standard genome sequencing and annotation.</title>
        <authorList>
            <consortium name="The Broad Institute Genomics Platform"/>
            <consortium name="The Broad Institute Genome Sequencing Center for Infectious Disease"/>
            <person name="Wu L."/>
            <person name="Ma J."/>
        </authorList>
    </citation>
    <scope>NUCLEOTIDE SEQUENCE [LARGE SCALE GENOMIC DNA]</scope>
    <source>
        <strain evidence="6">KCTC 42644</strain>
    </source>
</reference>
<dbReference type="Gene3D" id="2.60.120.10">
    <property type="entry name" value="Jelly Rolls"/>
    <property type="match status" value="1"/>
</dbReference>
<dbReference type="EMBL" id="JBHRXV010000006">
    <property type="protein sequence ID" value="MFC3712620.1"/>
    <property type="molecule type" value="Genomic_DNA"/>
</dbReference>
<sequence length="231" mass="24858">MNHILAALDPADHDALTTDLRVEHFDSGHVLHEADEPLDHAYFPYDAVVAHSAEQDAGPAVETATIGREGVVSATALIGDDRPFERAVVQLSGQIAVLPAKAVSALHDRSHAFRRLLGAYVQAYAAQMAQSALCSASHSSEARLSRWLLMCVDRTGMTGPLPADSGMLGRLLGVGRPTVTVVTGTLQTAGLIRSAREGITIVDREGLEEACCDCYGRVRRVYDRLLPHARR</sequence>
<evidence type="ECO:0000256" key="3">
    <source>
        <dbReference type="ARBA" id="ARBA00023163"/>
    </source>
</evidence>
<comment type="caution">
    <text evidence="5">The sequence shown here is derived from an EMBL/GenBank/DDBJ whole genome shotgun (WGS) entry which is preliminary data.</text>
</comment>
<dbReference type="RefSeq" id="WP_380859863.1">
    <property type="nucleotide sequence ID" value="NZ_JBHRXV010000006.1"/>
</dbReference>
<dbReference type="PANTHER" id="PTHR24567">
    <property type="entry name" value="CRP FAMILY TRANSCRIPTIONAL REGULATORY PROTEIN"/>
    <property type="match status" value="1"/>
</dbReference>
<dbReference type="SUPFAM" id="SSF46785">
    <property type="entry name" value="Winged helix' DNA-binding domain"/>
    <property type="match status" value="1"/>
</dbReference>
<evidence type="ECO:0000313" key="5">
    <source>
        <dbReference type="EMBL" id="MFC3712620.1"/>
    </source>
</evidence>
<dbReference type="InterPro" id="IPR014710">
    <property type="entry name" value="RmlC-like_jellyroll"/>
</dbReference>
<dbReference type="SUPFAM" id="SSF51206">
    <property type="entry name" value="cAMP-binding domain-like"/>
    <property type="match status" value="1"/>
</dbReference>
<protein>
    <submittedName>
        <fullName evidence="5">Crp/Fnr family transcriptional regulator</fullName>
    </submittedName>
</protein>
<dbReference type="Proteomes" id="UP001595615">
    <property type="component" value="Unassembled WGS sequence"/>
</dbReference>
<evidence type="ECO:0000313" key="6">
    <source>
        <dbReference type="Proteomes" id="UP001595615"/>
    </source>
</evidence>
<evidence type="ECO:0000259" key="4">
    <source>
        <dbReference type="Pfam" id="PF13545"/>
    </source>
</evidence>
<evidence type="ECO:0000256" key="1">
    <source>
        <dbReference type="ARBA" id="ARBA00023015"/>
    </source>
</evidence>
<dbReference type="InterPro" id="IPR050397">
    <property type="entry name" value="Env_Response_Regulators"/>
</dbReference>
<gene>
    <name evidence="5" type="ORF">ACFOMD_08565</name>
</gene>
<dbReference type="InterPro" id="IPR036390">
    <property type="entry name" value="WH_DNA-bd_sf"/>
</dbReference>
<proteinExistence type="predicted"/>
<dbReference type="InterPro" id="IPR018490">
    <property type="entry name" value="cNMP-bd_dom_sf"/>
</dbReference>
<dbReference type="Pfam" id="PF13545">
    <property type="entry name" value="HTH_Crp_2"/>
    <property type="match status" value="1"/>
</dbReference>
<dbReference type="InterPro" id="IPR012318">
    <property type="entry name" value="HTH_CRP"/>
</dbReference>
<feature type="domain" description="HTH crp-type" evidence="4">
    <location>
        <begin position="142"/>
        <end position="209"/>
    </location>
</feature>
<keyword evidence="6" id="KW-1185">Reference proteome</keyword>